<gene>
    <name evidence="3" type="primary">Tf2-2_109</name>
    <name evidence="3" type="ORF">CK203_040352</name>
</gene>
<dbReference type="Pfam" id="PF00385">
    <property type="entry name" value="Chromo"/>
    <property type="match status" value="1"/>
</dbReference>
<dbReference type="Pfam" id="PF24626">
    <property type="entry name" value="SH3_Tf2-1"/>
    <property type="match status" value="1"/>
</dbReference>
<dbReference type="PROSITE" id="PS50994">
    <property type="entry name" value="INTEGRASE"/>
    <property type="match status" value="1"/>
</dbReference>
<dbReference type="InterPro" id="IPR016197">
    <property type="entry name" value="Chromo-like_dom_sf"/>
</dbReference>
<dbReference type="GO" id="GO:0015074">
    <property type="term" value="P:DNA integration"/>
    <property type="evidence" value="ECO:0007669"/>
    <property type="project" value="InterPro"/>
</dbReference>
<dbReference type="PANTHER" id="PTHR45835:SF99">
    <property type="entry name" value="CHROMO DOMAIN-CONTAINING PROTEIN-RELATED"/>
    <property type="match status" value="1"/>
</dbReference>
<organism evidence="3 4">
    <name type="scientific">Vitis vinifera</name>
    <name type="common">Grape</name>
    <dbReference type="NCBI Taxonomy" id="29760"/>
    <lineage>
        <taxon>Eukaryota</taxon>
        <taxon>Viridiplantae</taxon>
        <taxon>Streptophyta</taxon>
        <taxon>Embryophyta</taxon>
        <taxon>Tracheophyta</taxon>
        <taxon>Spermatophyta</taxon>
        <taxon>Magnoliopsida</taxon>
        <taxon>eudicotyledons</taxon>
        <taxon>Gunneridae</taxon>
        <taxon>Pentapetalae</taxon>
        <taxon>rosids</taxon>
        <taxon>Vitales</taxon>
        <taxon>Vitaceae</taxon>
        <taxon>Viteae</taxon>
        <taxon>Vitis</taxon>
    </lineage>
</organism>
<comment type="caution">
    <text evidence="3">The sequence shown here is derived from an EMBL/GenBank/DDBJ whole genome shotgun (WGS) entry which is preliminary data.</text>
</comment>
<dbReference type="InterPro" id="IPR012337">
    <property type="entry name" value="RNaseH-like_sf"/>
</dbReference>
<dbReference type="Proteomes" id="UP000288805">
    <property type="component" value="Unassembled WGS sequence"/>
</dbReference>
<feature type="region of interest" description="Disordered" evidence="1">
    <location>
        <begin position="305"/>
        <end position="329"/>
    </location>
</feature>
<dbReference type="PANTHER" id="PTHR45835">
    <property type="entry name" value="YALI0A06105P"/>
    <property type="match status" value="1"/>
</dbReference>
<dbReference type="InterPro" id="IPR023780">
    <property type="entry name" value="Chromo_domain"/>
</dbReference>
<dbReference type="InterPro" id="IPR056924">
    <property type="entry name" value="SH3_Tf2-1"/>
</dbReference>
<evidence type="ECO:0000256" key="1">
    <source>
        <dbReference type="SAM" id="MobiDB-lite"/>
    </source>
</evidence>
<evidence type="ECO:0000313" key="4">
    <source>
        <dbReference type="Proteomes" id="UP000288805"/>
    </source>
</evidence>
<dbReference type="InterPro" id="IPR036397">
    <property type="entry name" value="RNaseH_sf"/>
</dbReference>
<dbReference type="SUPFAM" id="SSF53098">
    <property type="entry name" value="Ribonuclease H-like"/>
    <property type="match status" value="1"/>
</dbReference>
<dbReference type="GO" id="GO:0003676">
    <property type="term" value="F:nucleic acid binding"/>
    <property type="evidence" value="ECO:0007669"/>
    <property type="project" value="InterPro"/>
</dbReference>
<reference evidence="3 4" key="1">
    <citation type="journal article" date="2018" name="PLoS Genet.">
        <title>Population sequencing reveals clonal diversity and ancestral inbreeding in the grapevine cultivar Chardonnay.</title>
        <authorList>
            <person name="Roach M.J."/>
            <person name="Johnson D.L."/>
            <person name="Bohlmann J."/>
            <person name="van Vuuren H.J."/>
            <person name="Jones S.J."/>
            <person name="Pretorius I.S."/>
            <person name="Schmidt S.A."/>
            <person name="Borneman A.R."/>
        </authorList>
    </citation>
    <scope>NUCLEOTIDE SEQUENCE [LARGE SCALE GENOMIC DNA]</scope>
    <source>
        <strain evidence="4">cv. Chardonnay</strain>
        <tissue evidence="3">Leaf</tissue>
    </source>
</reference>
<accession>A0A438FX31</accession>
<dbReference type="Gene3D" id="3.30.420.10">
    <property type="entry name" value="Ribonuclease H-like superfamily/Ribonuclease H"/>
    <property type="match status" value="2"/>
</dbReference>
<dbReference type="EMBL" id="QGNW01000719">
    <property type="protein sequence ID" value="RVW64513.1"/>
    <property type="molecule type" value="Genomic_DNA"/>
</dbReference>
<protein>
    <submittedName>
        <fullName evidence="3">Transposon Tf2-2 polyprotein</fullName>
    </submittedName>
</protein>
<proteinExistence type="predicted"/>
<name>A0A438FX31_VITVI</name>
<dbReference type="SUPFAM" id="SSF54160">
    <property type="entry name" value="Chromo domain-like"/>
    <property type="match status" value="1"/>
</dbReference>
<dbReference type="AlphaFoldDB" id="A0A438FX31"/>
<feature type="domain" description="Integrase catalytic" evidence="2">
    <location>
        <begin position="1"/>
        <end position="142"/>
    </location>
</feature>
<dbReference type="InterPro" id="IPR001584">
    <property type="entry name" value="Integrase_cat-core"/>
</dbReference>
<evidence type="ECO:0000259" key="2">
    <source>
        <dbReference type="PROSITE" id="PS50994"/>
    </source>
</evidence>
<evidence type="ECO:0000313" key="3">
    <source>
        <dbReference type="EMBL" id="RVW64513.1"/>
    </source>
</evidence>
<sequence length="329" mass="37951">MSPAGLLQPLPIPCQVWDDITMDFIDGLPRSDGKTSIMVVVDRLSKSAHFIAIAHPYTAKTLANKFVEGWSSTKLRMTSAYHPQSDGQTEVVNRCIEQYLRCFVHHKPRHWNSLLPWAEYWYNTTYHSSTGMTPFQALNNRMKQAADKKRREVNFEVGDWVYLRLQPYRQQSVFRRTSHKLSNRYYGPYQIEERIGPVAYKLKLSPGSRIHPVFHVSLLKKKIGEVAIANDELPPLTEKGVIRLQPRKVLSTRWVNKGLTSASESLVLWEGLPEEEATWEDSQQLLRSFPNLNLEDKVLIERGSIDESQVGTRSSRPRRERHPNPKYAA</sequence>